<feature type="site" description="Important for activity" evidence="8">
    <location>
        <position position="14"/>
    </location>
</feature>
<evidence type="ECO:0000256" key="6">
    <source>
        <dbReference type="ARBA" id="ARBA00022840"/>
    </source>
</evidence>
<accession>A0A242N2K3</accession>
<keyword evidence="4 8" id="KW-0547">Nucleotide-binding</keyword>
<feature type="domain" description="Carbohydrate kinase FGGY C-terminal" evidence="12">
    <location>
        <begin position="265"/>
        <end position="453"/>
    </location>
</feature>
<name>A0A242N2K3_CABSO</name>
<feature type="active site" description="Proton acceptor" evidence="8">
    <location>
        <position position="246"/>
    </location>
</feature>
<comment type="caution">
    <text evidence="13">The sequence shown here is derived from an EMBL/GenBank/DDBJ whole genome shotgun (WGS) entry which is preliminary data.</text>
</comment>
<keyword evidence="5 8" id="KW-0418">Kinase</keyword>
<dbReference type="Pfam" id="PF00370">
    <property type="entry name" value="FGGY_N"/>
    <property type="match status" value="1"/>
</dbReference>
<dbReference type="EC" id="2.7.1.17" evidence="8 10"/>
<evidence type="ECO:0000256" key="9">
    <source>
        <dbReference type="RuleBase" id="RU003733"/>
    </source>
</evidence>
<dbReference type="AlphaFoldDB" id="A0A242N2K3"/>
<dbReference type="InterPro" id="IPR018484">
    <property type="entry name" value="FGGY_N"/>
</dbReference>
<dbReference type="PANTHER" id="PTHR43095:SF5">
    <property type="entry name" value="XYLULOSE KINASE"/>
    <property type="match status" value="1"/>
</dbReference>
<dbReference type="GO" id="GO:0005524">
    <property type="term" value="F:ATP binding"/>
    <property type="evidence" value="ECO:0007669"/>
    <property type="project" value="UniProtKB-UniRule"/>
</dbReference>
<comment type="function">
    <text evidence="8">Catalyzes the phosphorylation of D-xylulose to D-xylulose 5-phosphate.</text>
</comment>
<dbReference type="PROSITE" id="PS00445">
    <property type="entry name" value="FGGY_KINASES_2"/>
    <property type="match status" value="1"/>
</dbReference>
<keyword evidence="2 8" id="KW-0859">Xylose metabolism</keyword>
<dbReference type="InterPro" id="IPR050406">
    <property type="entry name" value="FGGY_Carb_Kinase"/>
</dbReference>
<organism evidence="13 14">
    <name type="scientific">Caballeronia sordidicola</name>
    <name type="common">Burkholderia sordidicola</name>
    <dbReference type="NCBI Taxonomy" id="196367"/>
    <lineage>
        <taxon>Bacteria</taxon>
        <taxon>Pseudomonadati</taxon>
        <taxon>Pseudomonadota</taxon>
        <taxon>Betaproteobacteria</taxon>
        <taxon>Burkholderiales</taxon>
        <taxon>Burkholderiaceae</taxon>
        <taxon>Caballeronia</taxon>
    </lineage>
</organism>
<feature type="binding site" evidence="8">
    <location>
        <begin position="86"/>
        <end position="87"/>
    </location>
    <ligand>
        <name>substrate</name>
    </ligand>
</feature>
<dbReference type="SUPFAM" id="SSF53067">
    <property type="entry name" value="Actin-like ATPase domain"/>
    <property type="match status" value="2"/>
</dbReference>
<evidence type="ECO:0000256" key="4">
    <source>
        <dbReference type="ARBA" id="ARBA00022741"/>
    </source>
</evidence>
<dbReference type="InterPro" id="IPR043129">
    <property type="entry name" value="ATPase_NBD"/>
</dbReference>
<keyword evidence="7 8" id="KW-0119">Carbohydrate metabolism</keyword>
<dbReference type="HAMAP" id="MF_02220">
    <property type="entry name" value="XylB"/>
    <property type="match status" value="1"/>
</dbReference>
<dbReference type="PIRSF" id="PIRSF000538">
    <property type="entry name" value="GlpK"/>
    <property type="match status" value="1"/>
</dbReference>
<reference evidence="13 14" key="1">
    <citation type="submission" date="2017-03" db="EMBL/GenBank/DDBJ databases">
        <title>Genome analysis of strain PAMC 26577.</title>
        <authorList>
            <person name="Oh H.-M."/>
            <person name="Yang J.-A."/>
        </authorList>
    </citation>
    <scope>NUCLEOTIDE SEQUENCE [LARGE SCALE GENOMIC DNA]</scope>
    <source>
        <strain evidence="13 14">PAMC 26577</strain>
    </source>
</reference>
<dbReference type="PROSITE" id="PS00933">
    <property type="entry name" value="FGGY_KINASES_1"/>
    <property type="match status" value="1"/>
</dbReference>
<dbReference type="GO" id="GO:0005998">
    <property type="term" value="P:xylulose catabolic process"/>
    <property type="evidence" value="ECO:0007669"/>
    <property type="project" value="UniProtKB-UniRule"/>
</dbReference>
<dbReference type="InterPro" id="IPR018485">
    <property type="entry name" value="FGGY_C"/>
</dbReference>
<gene>
    <name evidence="8 10" type="primary">xylB</name>
    <name evidence="13" type="ORF">PAMC26577_07185</name>
</gene>
<evidence type="ECO:0000256" key="5">
    <source>
        <dbReference type="ARBA" id="ARBA00022777"/>
    </source>
</evidence>
<dbReference type="Pfam" id="PF02782">
    <property type="entry name" value="FGGY_C"/>
    <property type="match status" value="1"/>
</dbReference>
<dbReference type="NCBIfam" id="TIGR01312">
    <property type="entry name" value="XylB"/>
    <property type="match status" value="1"/>
</dbReference>
<evidence type="ECO:0000256" key="7">
    <source>
        <dbReference type="ARBA" id="ARBA00023277"/>
    </source>
</evidence>
<dbReference type="Proteomes" id="UP000195221">
    <property type="component" value="Unassembled WGS sequence"/>
</dbReference>
<dbReference type="GO" id="GO:0042732">
    <property type="term" value="P:D-xylose metabolic process"/>
    <property type="evidence" value="ECO:0007669"/>
    <property type="project" value="UniProtKB-KW"/>
</dbReference>
<dbReference type="InterPro" id="IPR006000">
    <property type="entry name" value="Xylulokinase"/>
</dbReference>
<dbReference type="InterPro" id="IPR000577">
    <property type="entry name" value="Carb_kinase_FGGY"/>
</dbReference>
<evidence type="ECO:0000256" key="3">
    <source>
        <dbReference type="ARBA" id="ARBA00022679"/>
    </source>
</evidence>
<dbReference type="InterPro" id="IPR018483">
    <property type="entry name" value="Carb_kinase_FGGY_CS"/>
</dbReference>
<dbReference type="EMBL" id="NBTZ01000027">
    <property type="protein sequence ID" value="OTP77897.1"/>
    <property type="molecule type" value="Genomic_DNA"/>
</dbReference>
<evidence type="ECO:0000259" key="11">
    <source>
        <dbReference type="Pfam" id="PF00370"/>
    </source>
</evidence>
<evidence type="ECO:0000259" key="12">
    <source>
        <dbReference type="Pfam" id="PF02782"/>
    </source>
</evidence>
<feature type="domain" description="Carbohydrate kinase FGGY N-terminal" evidence="11">
    <location>
        <begin position="9"/>
        <end position="249"/>
    </location>
</feature>
<evidence type="ECO:0000313" key="14">
    <source>
        <dbReference type="Proteomes" id="UP000195221"/>
    </source>
</evidence>
<comment type="catalytic activity">
    <reaction evidence="8 10">
        <text>D-xylulose + ATP = D-xylulose 5-phosphate + ADP + H(+)</text>
        <dbReference type="Rhea" id="RHEA:10964"/>
        <dbReference type="ChEBI" id="CHEBI:15378"/>
        <dbReference type="ChEBI" id="CHEBI:17140"/>
        <dbReference type="ChEBI" id="CHEBI:30616"/>
        <dbReference type="ChEBI" id="CHEBI:57737"/>
        <dbReference type="ChEBI" id="CHEBI:456216"/>
        <dbReference type="EC" id="2.7.1.17"/>
    </reaction>
</comment>
<dbReference type="GO" id="GO:0004856">
    <property type="term" value="F:D-xylulokinase activity"/>
    <property type="evidence" value="ECO:0007669"/>
    <property type="project" value="UniProtKB-UniRule"/>
</dbReference>
<keyword evidence="3 8" id="KW-0808">Transferase</keyword>
<sequence length="527" mass="56104">MTGTSMERYLLGIDIGTSACRVIAVDSRGQVAAKAVGDYPVMSLRPGWAEQDPEYWWRAADKAVTEVLARLPDRRAVQGIGLSGQMHGLIALDKHDHVLRPAILWCDQRAAPHCDEITAKAGGLQGLLELVQNRMLPGFTAGKLLWMREHEPELFARLRRMLNPKDYLRLRLTGEHVTDVSDASGTGLFDVRNRRWSRPLMRLLDLPESILPEVVESSDRTGVLLPDLAARWGLPPATPVFGGGGDSVIQTTSMGVIDSGPLGVTLGTAGIVAGGMRSCPVPTGQLQISCGNAPGRWHVMGVTLTAGGAFEWLKQALASVSPATGALSFERMISMAREAPAGSGGLLFLPYLLGERCPHVAADGRAAWIGLTSMHGGPHLVRSVMEGVLLNIRTIAALCVSSGLACDEIRASGGAMSEPFWSQLLADVLQREVTTVTGAAEGGAYGAVLAAGVGRGWWTTLDEAVATLEVTSRTAPDRALDPLYASRFSTFRGLYDALQPVMAQIAAEAAPTNKNVPLQPTSPIEAT</sequence>
<evidence type="ECO:0000256" key="8">
    <source>
        <dbReference type="HAMAP-Rule" id="MF_02220"/>
    </source>
</evidence>
<dbReference type="CDD" id="cd07808">
    <property type="entry name" value="ASKHA_NBD_FGGY_EcXK-like"/>
    <property type="match status" value="1"/>
</dbReference>
<protein>
    <recommendedName>
        <fullName evidence="8 10">Xylulose kinase</fullName>
        <shortName evidence="8 10">Xylulokinase</shortName>
        <ecNumber evidence="8 10">2.7.1.17</ecNumber>
    </recommendedName>
</protein>
<evidence type="ECO:0000313" key="13">
    <source>
        <dbReference type="EMBL" id="OTP77897.1"/>
    </source>
</evidence>
<keyword evidence="6 8" id="KW-0067">ATP-binding</keyword>
<dbReference type="PANTHER" id="PTHR43095">
    <property type="entry name" value="SUGAR KINASE"/>
    <property type="match status" value="1"/>
</dbReference>
<comment type="similarity">
    <text evidence="1 8 9">Belongs to the FGGY kinase family.</text>
</comment>
<evidence type="ECO:0000256" key="2">
    <source>
        <dbReference type="ARBA" id="ARBA00022629"/>
    </source>
</evidence>
<proteinExistence type="inferred from homology"/>
<dbReference type="Gene3D" id="3.30.420.40">
    <property type="match status" value="2"/>
</dbReference>
<evidence type="ECO:0000256" key="10">
    <source>
        <dbReference type="RuleBase" id="RU364073"/>
    </source>
</evidence>
<evidence type="ECO:0000256" key="1">
    <source>
        <dbReference type="ARBA" id="ARBA00009156"/>
    </source>
</evidence>